<comment type="subcellular location">
    <subcellularLocation>
        <location evidence="1">Nucleus</location>
        <location evidence="1">Nucleoplasm</location>
    </subcellularLocation>
</comment>
<dbReference type="PANTHER" id="PTHR13316">
    <property type="entry name" value="ZINC FINGER, CCHC DOMAIN CONTAINING 8"/>
    <property type="match status" value="1"/>
</dbReference>
<dbReference type="InterPro" id="IPR006568">
    <property type="entry name" value="PSP_pro-rich"/>
</dbReference>
<feature type="domain" description="CCHC-type" evidence="9">
    <location>
        <begin position="42"/>
        <end position="59"/>
    </location>
</feature>
<dbReference type="GO" id="GO:0003723">
    <property type="term" value="F:RNA binding"/>
    <property type="evidence" value="ECO:0007669"/>
    <property type="project" value="TreeGrafter"/>
</dbReference>
<evidence type="ECO:0000256" key="2">
    <source>
        <dbReference type="ARBA" id="ARBA00007497"/>
    </source>
</evidence>
<dbReference type="GO" id="GO:0008270">
    <property type="term" value="F:zinc ion binding"/>
    <property type="evidence" value="ECO:0007669"/>
    <property type="project" value="UniProtKB-KW"/>
</dbReference>
<evidence type="ECO:0000256" key="8">
    <source>
        <dbReference type="SAM" id="MobiDB-lite"/>
    </source>
</evidence>
<evidence type="ECO:0000313" key="10">
    <source>
        <dbReference type="EMBL" id="QIE48423.1"/>
    </source>
</evidence>
<keyword evidence="4 7" id="KW-0863">Zinc-finger</keyword>
<keyword evidence="5" id="KW-0862">Zinc</keyword>
<evidence type="ECO:0000256" key="1">
    <source>
        <dbReference type="ARBA" id="ARBA00004642"/>
    </source>
</evidence>
<dbReference type="AlphaFoldDB" id="A0A6G6FQG2"/>
<protein>
    <recommendedName>
        <fullName evidence="9">CCHC-type domain-containing protein</fullName>
    </recommendedName>
</protein>
<organism evidence="10">
    <name type="scientific">Trametes gibbosa</name>
    <dbReference type="NCBI Taxonomy" id="160864"/>
    <lineage>
        <taxon>Eukaryota</taxon>
        <taxon>Fungi</taxon>
        <taxon>Dikarya</taxon>
        <taxon>Basidiomycota</taxon>
        <taxon>Agaricomycotina</taxon>
        <taxon>Agaricomycetes</taxon>
        <taxon>Polyporales</taxon>
        <taxon>Polyporaceae</taxon>
        <taxon>Trametes</taxon>
    </lineage>
</organism>
<dbReference type="PROSITE" id="PS50158">
    <property type="entry name" value="ZF_CCHC"/>
    <property type="match status" value="1"/>
</dbReference>
<comment type="similarity">
    <text evidence="2">Belongs to the ZCCHC8 family.</text>
</comment>
<keyword evidence="3" id="KW-0479">Metal-binding</keyword>
<dbReference type="InterPro" id="IPR052115">
    <property type="entry name" value="NEXT_complex_subunit_ZCCHC8"/>
</dbReference>
<dbReference type="InterPro" id="IPR001878">
    <property type="entry name" value="Znf_CCHC"/>
</dbReference>
<name>A0A6G6FQG2_9APHY</name>
<sequence length="309" mass="34926">MQFFEAGPFEGAPLYTRCDDTVLGVEEVEVEVEEVSVWAEVRRCFNCGSEDHAVSGCPERINRALVSLTRQLFDFHRGKSSGPAQRLHEIERWRLQRLHWLEEFDPGQIRGPLLRDALGLEETDPGNRVEWLYNMAHWGYPPGWIGERDPRERVWQHIAWGTTEPDEECEFTIFTDEGEEKVELPRSDVTPNVRKVEDMPDGEASSHLALTRWAAYPNTYADCSILHAFQGEPSPEVVAYDHLAAYMTYWQTSQALPAEPTVPPPPPPSSTPPPLPPSRSSRDVPASILPTDAEETDGTDAEEDMDLSD</sequence>
<dbReference type="GO" id="GO:0005654">
    <property type="term" value="C:nucleoplasm"/>
    <property type="evidence" value="ECO:0007669"/>
    <property type="project" value="UniProtKB-SubCell"/>
</dbReference>
<keyword evidence="6" id="KW-0539">Nucleus</keyword>
<evidence type="ECO:0000256" key="7">
    <source>
        <dbReference type="PROSITE-ProRule" id="PRU00047"/>
    </source>
</evidence>
<feature type="compositionally biased region" description="Acidic residues" evidence="8">
    <location>
        <begin position="292"/>
        <end position="309"/>
    </location>
</feature>
<reference evidence="10" key="1">
    <citation type="journal article" date="2019" name="J. For. Res.">
        <title>Expression and analysis of zinc finger family gene in Lenzites gibbosa.</title>
        <authorList>
            <person name="Zhang J."/>
            <person name="Chi Y."/>
            <person name="Li S."/>
            <person name="Zhang J."/>
            <person name="Chen J."/>
        </authorList>
    </citation>
    <scope>NUCLEOTIDE SEQUENCE</scope>
    <source>
        <strain evidence="10">ZnF16</strain>
    </source>
</reference>
<evidence type="ECO:0000256" key="6">
    <source>
        <dbReference type="ARBA" id="ARBA00023242"/>
    </source>
</evidence>
<dbReference type="PANTHER" id="PTHR13316:SF0">
    <property type="entry name" value="ZINC FINGER CCHC DOMAIN-CONTAINING PROTEIN 8"/>
    <property type="match status" value="1"/>
</dbReference>
<proteinExistence type="evidence at transcript level"/>
<evidence type="ECO:0000259" key="9">
    <source>
        <dbReference type="PROSITE" id="PS50158"/>
    </source>
</evidence>
<dbReference type="Pfam" id="PF04046">
    <property type="entry name" value="PSP"/>
    <property type="match status" value="1"/>
</dbReference>
<dbReference type="OrthoDB" id="429967at2759"/>
<evidence type="ECO:0000256" key="5">
    <source>
        <dbReference type="ARBA" id="ARBA00022833"/>
    </source>
</evidence>
<evidence type="ECO:0000256" key="3">
    <source>
        <dbReference type="ARBA" id="ARBA00022723"/>
    </source>
</evidence>
<accession>A0A6G6FQG2</accession>
<dbReference type="EMBL" id="MK805150">
    <property type="protein sequence ID" value="QIE48423.1"/>
    <property type="molecule type" value="mRNA"/>
</dbReference>
<evidence type="ECO:0000256" key="4">
    <source>
        <dbReference type="ARBA" id="ARBA00022771"/>
    </source>
</evidence>
<feature type="compositionally biased region" description="Pro residues" evidence="8">
    <location>
        <begin position="260"/>
        <end position="277"/>
    </location>
</feature>
<feature type="region of interest" description="Disordered" evidence="8">
    <location>
        <begin position="257"/>
        <end position="309"/>
    </location>
</feature>
<dbReference type="GO" id="GO:0071013">
    <property type="term" value="C:catalytic step 2 spliceosome"/>
    <property type="evidence" value="ECO:0007669"/>
    <property type="project" value="TreeGrafter"/>
</dbReference>